<accession>M7Y7Y4</accession>
<dbReference type="Pfam" id="PF04827">
    <property type="entry name" value="Plant_tran"/>
    <property type="match status" value="2"/>
</dbReference>
<dbReference type="PANTHER" id="PTHR47150">
    <property type="entry name" value="OS12G0169200 PROTEIN"/>
    <property type="match status" value="1"/>
</dbReference>
<reference evidence="1" key="1">
    <citation type="journal article" date="2013" name="Nature">
        <title>Draft genome of the wheat A-genome progenitor Triticum urartu.</title>
        <authorList>
            <person name="Ling H.Q."/>
            <person name="Zhao S."/>
            <person name="Liu D."/>
            <person name="Wang J."/>
            <person name="Sun H."/>
            <person name="Zhang C."/>
            <person name="Fan H."/>
            <person name="Li D."/>
            <person name="Dong L."/>
            <person name="Tao Y."/>
            <person name="Gao C."/>
            <person name="Wu H."/>
            <person name="Li Y."/>
            <person name="Cui Y."/>
            <person name="Guo X."/>
            <person name="Zheng S."/>
            <person name="Wang B."/>
            <person name="Yu K."/>
            <person name="Liang Q."/>
            <person name="Yang W."/>
            <person name="Lou X."/>
            <person name="Chen J."/>
            <person name="Feng M."/>
            <person name="Jian J."/>
            <person name="Zhang X."/>
            <person name="Luo G."/>
            <person name="Jiang Y."/>
            <person name="Liu J."/>
            <person name="Wang Z."/>
            <person name="Sha Y."/>
            <person name="Zhang B."/>
            <person name="Wu H."/>
            <person name="Tang D."/>
            <person name="Shen Q."/>
            <person name="Xue P."/>
            <person name="Zou S."/>
            <person name="Wang X."/>
            <person name="Liu X."/>
            <person name="Wang F."/>
            <person name="Yang Y."/>
            <person name="An X."/>
            <person name="Dong Z."/>
            <person name="Zhang K."/>
            <person name="Zhang X."/>
            <person name="Luo M.C."/>
            <person name="Dvorak J."/>
            <person name="Tong Y."/>
            <person name="Wang J."/>
            <person name="Yang H."/>
            <person name="Li Z."/>
            <person name="Wang D."/>
            <person name="Zhang A."/>
            <person name="Wang J."/>
        </authorList>
    </citation>
    <scope>NUCLEOTIDE SEQUENCE</scope>
</reference>
<dbReference type="InterPro" id="IPR006912">
    <property type="entry name" value="Harbinger_derived_prot"/>
</dbReference>
<sequence>MSRKLFLRIVNSIREFDNYFKCKMDCTGALGFTSIQKCTTAMRMLAYGAPSDSLDDYGRMAESTSIECFYKFCRAVVAVFGPQYLRIPNAEDTARILAQNAARGFPGMLGSIDYMHWKWKNCPFGWQGMYKGAKGGCSVVLEACSPVFAKLVEGHSPPVNFEINGHQYNKGYYLADGIYPRWSTFVKTISNPAAGGKNAWCPLGYIFWWVPLYMKKLAAQHKAATQLNELKVRARGVADRRLRYDVHIPNPATTGSRGDPALLSYVIGVHHGEEEKDEGEDDGPGIGYRLAVRELVFAEPCTKEECRVELVEWLRQTQVCGGVPWTIPIPVFNQEEGTSTVGGIGTITIAESNQEEGSAYGELRTFTIAGQEGFRSIAIVAPQQEDGIDVASAVFIANEAKFDYKLTINIFTGQELMPTGLPAGPFDILESIMNQFDIEQVEEAEL</sequence>
<name>M7Y7Y4_TRIUA</name>
<dbReference type="AlphaFoldDB" id="M7Y7Y4"/>
<organism evidence="1">
    <name type="scientific">Triticum urartu</name>
    <name type="common">Red wild einkorn</name>
    <name type="synonym">Crithodium urartu</name>
    <dbReference type="NCBI Taxonomy" id="4572"/>
    <lineage>
        <taxon>Eukaryota</taxon>
        <taxon>Viridiplantae</taxon>
        <taxon>Streptophyta</taxon>
        <taxon>Embryophyta</taxon>
        <taxon>Tracheophyta</taxon>
        <taxon>Spermatophyta</taxon>
        <taxon>Magnoliopsida</taxon>
        <taxon>Liliopsida</taxon>
        <taxon>Poales</taxon>
        <taxon>Poaceae</taxon>
        <taxon>BOP clade</taxon>
        <taxon>Pooideae</taxon>
        <taxon>Triticodae</taxon>
        <taxon>Triticeae</taxon>
        <taxon>Triticinae</taxon>
        <taxon>Triticum</taxon>
    </lineage>
</organism>
<dbReference type="PANTHER" id="PTHR47150:SF7">
    <property type="entry name" value="NUCLEASE"/>
    <property type="match status" value="1"/>
</dbReference>
<gene>
    <name evidence="1" type="ORF">TRIUR3_04041</name>
</gene>
<dbReference type="STRING" id="4572.M7Y7Y4"/>
<evidence type="ECO:0000313" key="1">
    <source>
        <dbReference type="EMBL" id="EMS46063.1"/>
    </source>
</evidence>
<protein>
    <submittedName>
        <fullName evidence="1">Uncharacterized protein</fullName>
    </submittedName>
</protein>
<proteinExistence type="predicted"/>
<dbReference type="EMBL" id="KD278349">
    <property type="protein sequence ID" value="EMS46063.1"/>
    <property type="molecule type" value="Genomic_DNA"/>
</dbReference>